<evidence type="ECO:0000313" key="9">
    <source>
        <dbReference type="EMBL" id="KAJ5082511.1"/>
    </source>
</evidence>
<comment type="caution">
    <text evidence="9">The sequence shown here is derived from an EMBL/GenBank/DDBJ whole genome shotgun (WGS) entry which is preliminary data.</text>
</comment>
<keyword evidence="5 7" id="KW-0472">Membrane</keyword>
<feature type="transmembrane region" description="Helical" evidence="7">
    <location>
        <begin position="427"/>
        <end position="453"/>
    </location>
</feature>
<keyword evidence="3 7" id="KW-0812">Transmembrane</keyword>
<dbReference type="RefSeq" id="XP_056469033.1">
    <property type="nucleotide sequence ID" value="XM_056624045.1"/>
</dbReference>
<evidence type="ECO:0000256" key="5">
    <source>
        <dbReference type="ARBA" id="ARBA00023136"/>
    </source>
</evidence>
<keyword evidence="4 7" id="KW-1133">Transmembrane helix</keyword>
<evidence type="ECO:0000256" key="1">
    <source>
        <dbReference type="ARBA" id="ARBA00004651"/>
    </source>
</evidence>
<feature type="transmembrane region" description="Helical" evidence="7">
    <location>
        <begin position="495"/>
        <end position="517"/>
    </location>
</feature>
<dbReference type="Gene3D" id="1.20.1250.20">
    <property type="entry name" value="MFS general substrate transporter like domains"/>
    <property type="match status" value="1"/>
</dbReference>
<feature type="compositionally biased region" description="Basic and acidic residues" evidence="6">
    <location>
        <begin position="16"/>
        <end position="34"/>
    </location>
</feature>
<dbReference type="GeneID" id="81363024"/>
<feature type="region of interest" description="Disordered" evidence="6">
    <location>
        <begin position="1"/>
        <end position="34"/>
    </location>
</feature>
<dbReference type="Pfam" id="PF07690">
    <property type="entry name" value="MFS_1"/>
    <property type="match status" value="1"/>
</dbReference>
<feature type="transmembrane region" description="Helical" evidence="7">
    <location>
        <begin position="201"/>
        <end position="220"/>
    </location>
</feature>
<comment type="similarity">
    <text evidence="2">Belongs to the major facilitator superfamily.</text>
</comment>
<evidence type="ECO:0000259" key="8">
    <source>
        <dbReference type="PROSITE" id="PS50850"/>
    </source>
</evidence>
<evidence type="ECO:0000256" key="2">
    <source>
        <dbReference type="ARBA" id="ARBA00008335"/>
    </source>
</evidence>
<accession>A0A9W9EIU5</accession>
<feature type="transmembrane region" description="Helical" evidence="7">
    <location>
        <begin position="142"/>
        <end position="161"/>
    </location>
</feature>
<name>A0A9W9EIU5_9EURO</name>
<evidence type="ECO:0000256" key="3">
    <source>
        <dbReference type="ARBA" id="ARBA00022692"/>
    </source>
</evidence>
<dbReference type="FunFam" id="1.20.1250.20:FF:000082">
    <property type="entry name" value="MFS multidrug transporter, putative"/>
    <property type="match status" value="1"/>
</dbReference>
<dbReference type="PANTHER" id="PTHR23502">
    <property type="entry name" value="MAJOR FACILITATOR SUPERFAMILY"/>
    <property type="match status" value="1"/>
</dbReference>
<dbReference type="EMBL" id="JAPQKI010000011">
    <property type="protein sequence ID" value="KAJ5082511.1"/>
    <property type="molecule type" value="Genomic_DNA"/>
</dbReference>
<feature type="transmembrane region" description="Helical" evidence="7">
    <location>
        <begin position="402"/>
        <end position="421"/>
    </location>
</feature>
<dbReference type="Proteomes" id="UP001149074">
    <property type="component" value="Unassembled WGS sequence"/>
</dbReference>
<dbReference type="GO" id="GO:0022857">
    <property type="term" value="F:transmembrane transporter activity"/>
    <property type="evidence" value="ECO:0007669"/>
    <property type="project" value="InterPro"/>
</dbReference>
<dbReference type="GO" id="GO:0005886">
    <property type="term" value="C:plasma membrane"/>
    <property type="evidence" value="ECO:0007669"/>
    <property type="project" value="UniProtKB-SubCell"/>
</dbReference>
<evidence type="ECO:0000256" key="6">
    <source>
        <dbReference type="SAM" id="MobiDB-lite"/>
    </source>
</evidence>
<comment type="subcellular location">
    <subcellularLocation>
        <location evidence="1">Cell membrane</location>
        <topology evidence="1">Multi-pass membrane protein</topology>
    </subcellularLocation>
</comment>
<dbReference type="SUPFAM" id="SSF103473">
    <property type="entry name" value="MFS general substrate transporter"/>
    <property type="match status" value="1"/>
</dbReference>
<evidence type="ECO:0000313" key="10">
    <source>
        <dbReference type="Proteomes" id="UP001149074"/>
    </source>
</evidence>
<dbReference type="PROSITE" id="PS50850">
    <property type="entry name" value="MFS"/>
    <property type="match status" value="1"/>
</dbReference>
<feature type="transmembrane region" description="Helical" evidence="7">
    <location>
        <begin position="362"/>
        <end position="381"/>
    </location>
</feature>
<dbReference type="CDD" id="cd17323">
    <property type="entry name" value="MFS_Tpo1_MDR_like"/>
    <property type="match status" value="1"/>
</dbReference>
<evidence type="ECO:0000256" key="4">
    <source>
        <dbReference type="ARBA" id="ARBA00022989"/>
    </source>
</evidence>
<feature type="transmembrane region" description="Helical" evidence="7">
    <location>
        <begin position="460"/>
        <end position="483"/>
    </location>
</feature>
<evidence type="ECO:0000256" key="7">
    <source>
        <dbReference type="SAM" id="Phobius"/>
    </source>
</evidence>
<feature type="transmembrane region" description="Helical" evidence="7">
    <location>
        <begin position="240"/>
        <end position="258"/>
    </location>
</feature>
<protein>
    <submittedName>
        <fullName evidence="9">Major facilitator superfamily domain-containing protein</fullName>
    </submittedName>
</protein>
<gene>
    <name evidence="9" type="ORF">N7532_011554</name>
</gene>
<keyword evidence="10" id="KW-1185">Reference proteome</keyword>
<dbReference type="InterPro" id="IPR011701">
    <property type="entry name" value="MFS"/>
</dbReference>
<proteinExistence type="inferred from homology"/>
<organism evidence="9 10">
    <name type="scientific">Penicillium argentinense</name>
    <dbReference type="NCBI Taxonomy" id="1131581"/>
    <lineage>
        <taxon>Eukaryota</taxon>
        <taxon>Fungi</taxon>
        <taxon>Dikarya</taxon>
        <taxon>Ascomycota</taxon>
        <taxon>Pezizomycotina</taxon>
        <taxon>Eurotiomycetes</taxon>
        <taxon>Eurotiomycetidae</taxon>
        <taxon>Eurotiales</taxon>
        <taxon>Aspergillaceae</taxon>
        <taxon>Penicillium</taxon>
    </lineage>
</organism>
<dbReference type="OrthoDB" id="5141738at2759"/>
<reference evidence="9" key="1">
    <citation type="submission" date="2022-11" db="EMBL/GenBank/DDBJ databases">
        <authorList>
            <person name="Petersen C."/>
        </authorList>
    </citation>
    <scope>NUCLEOTIDE SEQUENCE</scope>
    <source>
        <strain evidence="9">IBT 30761</strain>
    </source>
</reference>
<dbReference type="PANTHER" id="PTHR23502:SF74">
    <property type="entry name" value="MAJOR FACILITATOR SUPERFAMILY (MFS) PROFILE DOMAIN-CONTAINING PROTEIN"/>
    <property type="match status" value="1"/>
</dbReference>
<sequence>MDTGRSLSSLIINSSSDKKPTSNEKEIGSKMSKADLRKDEDYSLVDLPTQEILVEFSPDSKSNPNHWSLNKKIYNGVIGLIVVLNSGISSSLPSNAVPTIMQDFNLSDDGQKVLPTAIFLIGYCIGPLVFSPLSETIGRRPVIFWTFTVFCLGTLGCALAPNWTSLLIFRVICGTMAAAPQTVVGGVYADMFSDLRTRGRAMAMYMSATSFGPIIGPIISGCSVRYGWRWTFRIDLILSGVTWIGLLFFSETFSPVLLRKKAKTLRKATESDRYLAPQELKSDGAFTLIQTITRPLTMLIFEPIILFTAIFISLAWSMVFFYFQAYPIIFESMSYHSTLFLEQYLLRKDTYHFDVAMTSLTYIPMGIGAASSCIFALYYDALYDKAKKLGKRWASSPEYHRLPLSCVAGPCLTISLFWLAWSAKQSIHWIVPVLSGLIFGMGYQTIFISLLTYVTDAYRIYSASALASSVIMRSVAGALFPLAADPLYAKLGVSWGTSVLGFASLVCIPIPFALLYFGPWIRKTSPFCQRLLEEDLMKSSSGTRTPEEV</sequence>
<dbReference type="InterPro" id="IPR036259">
    <property type="entry name" value="MFS_trans_sf"/>
</dbReference>
<feature type="transmembrane region" description="Helical" evidence="7">
    <location>
        <begin position="73"/>
        <end position="93"/>
    </location>
</feature>
<feature type="transmembrane region" description="Helical" evidence="7">
    <location>
        <begin position="167"/>
        <end position="189"/>
    </location>
</feature>
<dbReference type="InterPro" id="IPR020846">
    <property type="entry name" value="MFS_dom"/>
</dbReference>
<feature type="domain" description="Major facilitator superfamily (MFS) profile" evidence="8">
    <location>
        <begin position="71"/>
        <end position="522"/>
    </location>
</feature>
<feature type="transmembrane region" description="Helical" evidence="7">
    <location>
        <begin position="113"/>
        <end position="130"/>
    </location>
</feature>
<feature type="compositionally biased region" description="Low complexity" evidence="6">
    <location>
        <begin position="1"/>
        <end position="15"/>
    </location>
</feature>
<dbReference type="AlphaFoldDB" id="A0A9W9EIU5"/>
<feature type="transmembrane region" description="Helical" evidence="7">
    <location>
        <begin position="304"/>
        <end position="323"/>
    </location>
</feature>
<reference evidence="9" key="2">
    <citation type="journal article" date="2023" name="IMA Fungus">
        <title>Comparative genomic study of the Penicillium genus elucidates a diverse pangenome and 15 lateral gene transfer events.</title>
        <authorList>
            <person name="Petersen C."/>
            <person name="Sorensen T."/>
            <person name="Nielsen M.R."/>
            <person name="Sondergaard T.E."/>
            <person name="Sorensen J.L."/>
            <person name="Fitzpatrick D.A."/>
            <person name="Frisvad J.C."/>
            <person name="Nielsen K.L."/>
        </authorList>
    </citation>
    <scope>NUCLEOTIDE SEQUENCE</scope>
    <source>
        <strain evidence="9">IBT 30761</strain>
    </source>
</reference>